<feature type="domain" description="Adaptor protein ClpS core" evidence="1">
    <location>
        <begin position="44"/>
        <end position="74"/>
    </location>
</feature>
<dbReference type="AlphaFoldDB" id="J0YKI3"/>
<organism evidence="2 3">
    <name type="scientific">Bartonella alsatica IBS 382</name>
    <dbReference type="NCBI Taxonomy" id="1094551"/>
    <lineage>
        <taxon>Bacteria</taxon>
        <taxon>Pseudomonadati</taxon>
        <taxon>Pseudomonadota</taxon>
        <taxon>Alphaproteobacteria</taxon>
        <taxon>Hyphomicrobiales</taxon>
        <taxon>Bartonellaceae</taxon>
        <taxon>Bartonella</taxon>
    </lineage>
</organism>
<dbReference type="HOGENOM" id="CLU_2582580_0_0_5"/>
<dbReference type="eggNOG" id="COG2127">
    <property type="taxonomic scope" value="Bacteria"/>
</dbReference>
<dbReference type="GO" id="GO:0008233">
    <property type="term" value="F:peptidase activity"/>
    <property type="evidence" value="ECO:0007669"/>
    <property type="project" value="UniProtKB-KW"/>
</dbReference>
<keyword evidence="2" id="KW-0378">Hydrolase</keyword>
<evidence type="ECO:0000313" key="2">
    <source>
        <dbReference type="EMBL" id="EJF75038.1"/>
    </source>
</evidence>
<dbReference type="Pfam" id="PF02617">
    <property type="entry name" value="ClpS"/>
    <property type="match status" value="1"/>
</dbReference>
<evidence type="ECO:0000259" key="1">
    <source>
        <dbReference type="Pfam" id="PF02617"/>
    </source>
</evidence>
<gene>
    <name evidence="2" type="ORF">MEC_00514</name>
</gene>
<dbReference type="InterPro" id="IPR014719">
    <property type="entry name" value="Ribosomal_bL12_C/ClpS-like"/>
</dbReference>
<dbReference type="SUPFAM" id="SSF54736">
    <property type="entry name" value="ClpS-like"/>
    <property type="match status" value="1"/>
</dbReference>
<comment type="caution">
    <text evidence="2">The sequence shown here is derived from an EMBL/GenBank/DDBJ whole genome shotgun (WGS) entry which is preliminary data.</text>
</comment>
<protein>
    <submittedName>
        <fullName evidence="2">ATP-dependent Clp protease adapter protein ClpS</fullName>
    </submittedName>
</protein>
<dbReference type="GO" id="GO:0030163">
    <property type="term" value="P:protein catabolic process"/>
    <property type="evidence" value="ECO:0007669"/>
    <property type="project" value="InterPro"/>
</dbReference>
<dbReference type="InterPro" id="IPR003769">
    <property type="entry name" value="ClpS_core"/>
</dbReference>
<dbReference type="GO" id="GO:0006508">
    <property type="term" value="P:proteolysis"/>
    <property type="evidence" value="ECO:0007669"/>
    <property type="project" value="UniProtKB-KW"/>
</dbReference>
<dbReference type="STRING" id="1094551.MEC_00514"/>
<dbReference type="Gene3D" id="3.30.1390.10">
    <property type="match status" value="1"/>
</dbReference>
<dbReference type="EMBL" id="AIME01000004">
    <property type="protein sequence ID" value="EJF75038.1"/>
    <property type="molecule type" value="Genomic_DNA"/>
</dbReference>
<reference evidence="2 3" key="1">
    <citation type="submission" date="2012-03" db="EMBL/GenBank/DDBJ databases">
        <title>The Genome Sequence of Bartonella alsatica IBS 382.</title>
        <authorList>
            <consortium name="The Broad Institute Genome Sequencing Platform"/>
            <consortium name="The Broad Institute Genome Sequencing Center for Infectious Disease"/>
            <person name="Feldgarden M."/>
            <person name="Kirby J."/>
            <person name="Kosoy M."/>
            <person name="Birtles R."/>
            <person name="Probert W.S."/>
            <person name="Chiaraviglio L."/>
            <person name="Young S.K."/>
            <person name="Zeng Q."/>
            <person name="Gargeya S."/>
            <person name="Fitzgerald M."/>
            <person name="Haas B."/>
            <person name="Abouelleil A."/>
            <person name="Alvarado L."/>
            <person name="Arachchi H.M."/>
            <person name="Berlin A."/>
            <person name="Chapman S.B."/>
            <person name="Gearin G."/>
            <person name="Goldberg J."/>
            <person name="Griggs A."/>
            <person name="Gujja S."/>
            <person name="Hansen M."/>
            <person name="Heiman D."/>
            <person name="Howarth C."/>
            <person name="Larimer J."/>
            <person name="Lui A."/>
            <person name="MacDonald P.J.P."/>
            <person name="McCowen C."/>
            <person name="Montmayeur A."/>
            <person name="Murphy C."/>
            <person name="Neiman D."/>
            <person name="Pearson M."/>
            <person name="Priest M."/>
            <person name="Roberts A."/>
            <person name="Saif S."/>
            <person name="Shea T."/>
            <person name="Sisk P."/>
            <person name="Stolte C."/>
            <person name="Sykes S."/>
            <person name="Wortman J."/>
            <person name="Nusbaum C."/>
            <person name="Birren B."/>
        </authorList>
    </citation>
    <scope>NUCLEOTIDE SEQUENCE [LARGE SCALE GENOMIC DNA]</scope>
    <source>
        <strain evidence="2 3">IBS 382</strain>
    </source>
</reference>
<name>J0YKI3_9HYPH</name>
<dbReference type="Proteomes" id="UP000008761">
    <property type="component" value="Unassembled WGS sequence"/>
</dbReference>
<proteinExistence type="predicted"/>
<keyword evidence="2" id="KW-0645">Protease</keyword>
<evidence type="ECO:0000313" key="3">
    <source>
        <dbReference type="Proteomes" id="UP000008761"/>
    </source>
</evidence>
<sequence>MRNDNSTEANMNSILYIIHNEKSKNWNENRRDAIIMPIIRSKFQKPKLYRVFLLNDDYTPMDFVVFVLKSFLKKIRMSNT</sequence>
<accession>J0YKI3</accession>